<dbReference type="GO" id="GO:0004497">
    <property type="term" value="F:monooxygenase activity"/>
    <property type="evidence" value="ECO:0007669"/>
    <property type="project" value="InterPro"/>
</dbReference>
<keyword evidence="3" id="KW-1185">Reference proteome</keyword>
<dbReference type="AlphaFoldDB" id="A0A4R2QVE4"/>
<evidence type="ECO:0000313" key="2">
    <source>
        <dbReference type="EMBL" id="TCP54013.1"/>
    </source>
</evidence>
<evidence type="ECO:0000313" key="3">
    <source>
        <dbReference type="Proteomes" id="UP000294911"/>
    </source>
</evidence>
<dbReference type="EMBL" id="SLXQ01000003">
    <property type="protein sequence ID" value="TCP54013.1"/>
    <property type="molecule type" value="Genomic_DNA"/>
</dbReference>
<sequence length="398" mass="43513">MHIGDGDLSDPFSTYRALRTYGPVQRVSTGPDTALWLVTGHEAAPKMAADARLSTDPATISAAIRERFTKDCGDAEMNARAGHYTTVLRSFIQHANKAVHNEFPEGAATELRDPFERVTHALLDSFAGTENSIDLVADFAMPYAVHSVCELVGIAEHDRADVTEWLDLIILSPSRAIERSASGQLAEKLAALFTARRVHPRRDLLSTLSGRISTRTGATEEDVVHGAILLLVVSVETTFSIIGNMFYRLLTDDVLLDQLRAAPERIPAAVAALLRVNHAQNISSISCATEPIRIADQRIQPGDLVAFTLSDRPPADFGDPHMQQVARCAGGHLAFGYGAHHAFGASYARQQAEVALRIVLRRYPNVRLNARTTELEWLTSPFLRSVRQLPVLLAPTNS</sequence>
<comment type="caution">
    <text evidence="2">The sequence shown here is derived from an EMBL/GenBank/DDBJ whole genome shotgun (WGS) entry which is preliminary data.</text>
</comment>
<protein>
    <submittedName>
        <fullName evidence="2">Pentalenic acid synthase</fullName>
    </submittedName>
</protein>
<proteinExistence type="inferred from homology"/>
<dbReference type="RefSeq" id="WP_132876801.1">
    <property type="nucleotide sequence ID" value="NZ_SLXQ01000003.1"/>
</dbReference>
<dbReference type="PANTHER" id="PTHR46696">
    <property type="entry name" value="P450, PUTATIVE (EUROFUNG)-RELATED"/>
    <property type="match status" value="1"/>
</dbReference>
<dbReference type="GO" id="GO:0005506">
    <property type="term" value="F:iron ion binding"/>
    <property type="evidence" value="ECO:0007669"/>
    <property type="project" value="InterPro"/>
</dbReference>
<dbReference type="PANTHER" id="PTHR46696:SF1">
    <property type="entry name" value="CYTOCHROME P450 YJIB-RELATED"/>
    <property type="match status" value="1"/>
</dbReference>
<gene>
    <name evidence="2" type="ORF">EV191_10353</name>
</gene>
<dbReference type="SUPFAM" id="SSF48264">
    <property type="entry name" value="Cytochrome P450"/>
    <property type="match status" value="1"/>
</dbReference>
<dbReference type="GO" id="GO:0016705">
    <property type="term" value="F:oxidoreductase activity, acting on paired donors, with incorporation or reduction of molecular oxygen"/>
    <property type="evidence" value="ECO:0007669"/>
    <property type="project" value="InterPro"/>
</dbReference>
<evidence type="ECO:0000256" key="1">
    <source>
        <dbReference type="ARBA" id="ARBA00010617"/>
    </source>
</evidence>
<organism evidence="2 3">
    <name type="scientific">Tamaricihabitans halophyticus</name>
    <dbReference type="NCBI Taxonomy" id="1262583"/>
    <lineage>
        <taxon>Bacteria</taxon>
        <taxon>Bacillati</taxon>
        <taxon>Actinomycetota</taxon>
        <taxon>Actinomycetes</taxon>
        <taxon>Pseudonocardiales</taxon>
        <taxon>Pseudonocardiaceae</taxon>
        <taxon>Tamaricihabitans</taxon>
    </lineage>
</organism>
<dbReference type="Proteomes" id="UP000294911">
    <property type="component" value="Unassembled WGS sequence"/>
</dbReference>
<dbReference type="InterPro" id="IPR036396">
    <property type="entry name" value="Cyt_P450_sf"/>
</dbReference>
<dbReference type="Gene3D" id="1.10.630.10">
    <property type="entry name" value="Cytochrome P450"/>
    <property type="match status" value="1"/>
</dbReference>
<dbReference type="InterPro" id="IPR002397">
    <property type="entry name" value="Cyt_P450_B"/>
</dbReference>
<accession>A0A4R2QVE4</accession>
<name>A0A4R2QVE4_9PSEU</name>
<reference evidence="2 3" key="1">
    <citation type="submission" date="2019-03" db="EMBL/GenBank/DDBJ databases">
        <title>Genomic Encyclopedia of Type Strains, Phase IV (KMG-IV): sequencing the most valuable type-strain genomes for metagenomic binning, comparative biology and taxonomic classification.</title>
        <authorList>
            <person name="Goeker M."/>
        </authorList>
    </citation>
    <scope>NUCLEOTIDE SEQUENCE [LARGE SCALE GENOMIC DNA]</scope>
    <source>
        <strain evidence="2 3">DSM 45765</strain>
    </source>
</reference>
<dbReference type="OrthoDB" id="3678709at2"/>
<comment type="similarity">
    <text evidence="1">Belongs to the cytochrome P450 family.</text>
</comment>
<dbReference type="PRINTS" id="PR00359">
    <property type="entry name" value="BP450"/>
</dbReference>
<dbReference type="GO" id="GO:0020037">
    <property type="term" value="F:heme binding"/>
    <property type="evidence" value="ECO:0007669"/>
    <property type="project" value="InterPro"/>
</dbReference>